<comment type="caution">
    <text evidence="2">The sequence shown here is derived from an EMBL/GenBank/DDBJ whole genome shotgun (WGS) entry which is preliminary data.</text>
</comment>
<dbReference type="EMBL" id="BLXT01008578">
    <property type="protein sequence ID" value="GFO50084.1"/>
    <property type="molecule type" value="Genomic_DNA"/>
</dbReference>
<accession>A0AAV4E1C3</accession>
<proteinExistence type="predicted"/>
<dbReference type="InterPro" id="IPR029526">
    <property type="entry name" value="PGBD"/>
</dbReference>
<gene>
    <name evidence="2" type="ORF">PoB_007658900</name>
</gene>
<evidence type="ECO:0000313" key="2">
    <source>
        <dbReference type="EMBL" id="GFO50084.1"/>
    </source>
</evidence>
<feature type="domain" description="PiggyBac transposable element-derived protein" evidence="1">
    <location>
        <begin position="55"/>
        <end position="113"/>
    </location>
</feature>
<evidence type="ECO:0000313" key="3">
    <source>
        <dbReference type="Proteomes" id="UP000735302"/>
    </source>
</evidence>
<keyword evidence="3" id="KW-1185">Reference proteome</keyword>
<name>A0AAV4E1C3_9GAST</name>
<dbReference type="Pfam" id="PF13843">
    <property type="entry name" value="DDE_Tnp_1_7"/>
    <property type="match status" value="1"/>
</dbReference>
<evidence type="ECO:0000259" key="1">
    <source>
        <dbReference type="Pfam" id="PF13843"/>
    </source>
</evidence>
<protein>
    <submittedName>
        <fullName evidence="2">PiggyBac transposable element-derived protein 4</fullName>
    </submittedName>
</protein>
<dbReference type="AlphaFoldDB" id="A0AAV4E1C3"/>
<organism evidence="2 3">
    <name type="scientific">Plakobranchus ocellatus</name>
    <dbReference type="NCBI Taxonomy" id="259542"/>
    <lineage>
        <taxon>Eukaryota</taxon>
        <taxon>Metazoa</taxon>
        <taxon>Spiralia</taxon>
        <taxon>Lophotrochozoa</taxon>
        <taxon>Mollusca</taxon>
        <taxon>Gastropoda</taxon>
        <taxon>Heterobranchia</taxon>
        <taxon>Euthyneura</taxon>
        <taxon>Panpulmonata</taxon>
        <taxon>Sacoglossa</taxon>
        <taxon>Placobranchoidea</taxon>
        <taxon>Plakobranchidae</taxon>
        <taxon>Plakobranchus</taxon>
    </lineage>
</organism>
<reference evidence="2 3" key="1">
    <citation type="journal article" date="2021" name="Elife">
        <title>Chloroplast acquisition without the gene transfer in kleptoplastic sea slugs, Plakobranchus ocellatus.</title>
        <authorList>
            <person name="Maeda T."/>
            <person name="Takahashi S."/>
            <person name="Yoshida T."/>
            <person name="Shimamura S."/>
            <person name="Takaki Y."/>
            <person name="Nagai Y."/>
            <person name="Toyoda A."/>
            <person name="Suzuki Y."/>
            <person name="Arimoto A."/>
            <person name="Ishii H."/>
            <person name="Satoh N."/>
            <person name="Nishiyama T."/>
            <person name="Hasebe M."/>
            <person name="Maruyama T."/>
            <person name="Minagawa J."/>
            <person name="Obokata J."/>
            <person name="Shigenobu S."/>
        </authorList>
    </citation>
    <scope>NUCLEOTIDE SEQUENCE [LARGE SCALE GENOMIC DNA]</scope>
</reference>
<dbReference type="Proteomes" id="UP000735302">
    <property type="component" value="Unassembled WGS sequence"/>
</dbReference>
<sequence>MRPLRLILRCRLVPEVRLLLRCHLHLEDIDWSTQKRPRMTIVNASNITENNAAIETNTFLKLIEDFKRSGRNITCNNFFTNLDPAMRSMKDNLRVVGTLRRNKTFLPETFQSKDICPRISFYVLETVLISRALNSYQNKKGKNVFLLNMVRNKWKA</sequence>